<gene>
    <name evidence="1" type="ORF">AB205_0039690</name>
</gene>
<proteinExistence type="predicted"/>
<reference evidence="2" key="1">
    <citation type="journal article" date="2017" name="Nat. Commun.">
        <title>The North American bullfrog draft genome provides insight into hormonal regulation of long noncoding RNA.</title>
        <authorList>
            <person name="Hammond S.A."/>
            <person name="Warren R.L."/>
            <person name="Vandervalk B.P."/>
            <person name="Kucuk E."/>
            <person name="Khan H."/>
            <person name="Gibb E.A."/>
            <person name="Pandoh P."/>
            <person name="Kirk H."/>
            <person name="Zhao Y."/>
            <person name="Jones M."/>
            <person name="Mungall A.J."/>
            <person name="Coope R."/>
            <person name="Pleasance S."/>
            <person name="Moore R.A."/>
            <person name="Holt R.A."/>
            <person name="Round J.M."/>
            <person name="Ohora S."/>
            <person name="Walle B.V."/>
            <person name="Veldhoen N."/>
            <person name="Helbing C.C."/>
            <person name="Birol I."/>
        </authorList>
    </citation>
    <scope>NUCLEOTIDE SEQUENCE [LARGE SCALE GENOMIC DNA]</scope>
</reference>
<dbReference type="EMBL" id="KV954734">
    <property type="protein sequence ID" value="PIO24612.1"/>
    <property type="molecule type" value="Genomic_DNA"/>
</dbReference>
<evidence type="ECO:0000313" key="1">
    <source>
        <dbReference type="EMBL" id="PIO24612.1"/>
    </source>
</evidence>
<evidence type="ECO:0000313" key="2">
    <source>
        <dbReference type="Proteomes" id="UP000228934"/>
    </source>
</evidence>
<sequence>MVRCFLPVDATGESGIRIGLSVKDGRKDKSQGTHQNVNGMDLELIALQMMLLNLENMYVKKNISLTCIVIKNNSELETTI</sequence>
<dbReference type="Proteomes" id="UP000228934">
    <property type="component" value="Unassembled WGS sequence"/>
</dbReference>
<accession>A0A2G9R9Q1</accession>
<protein>
    <submittedName>
        <fullName evidence="1">Uncharacterized protein</fullName>
    </submittedName>
</protein>
<keyword evidence="2" id="KW-1185">Reference proteome</keyword>
<organism evidence="1 2">
    <name type="scientific">Aquarana catesbeiana</name>
    <name type="common">American bullfrog</name>
    <name type="synonym">Rana catesbeiana</name>
    <dbReference type="NCBI Taxonomy" id="8400"/>
    <lineage>
        <taxon>Eukaryota</taxon>
        <taxon>Metazoa</taxon>
        <taxon>Chordata</taxon>
        <taxon>Craniata</taxon>
        <taxon>Vertebrata</taxon>
        <taxon>Euteleostomi</taxon>
        <taxon>Amphibia</taxon>
        <taxon>Batrachia</taxon>
        <taxon>Anura</taxon>
        <taxon>Neobatrachia</taxon>
        <taxon>Ranoidea</taxon>
        <taxon>Ranidae</taxon>
        <taxon>Aquarana</taxon>
    </lineage>
</organism>
<name>A0A2G9R9Q1_AQUCT</name>
<dbReference type="AlphaFoldDB" id="A0A2G9R9Q1"/>